<sequence length="150" mass="16293">MDNTPHSTVFKNNSSAHESLFGTRPITKKNIQIERCTRYAEVSADAKRDSASGPEFFRGHWSGSAGILVFRGPVEVTINSISGNRASGFTYFPRDGSREEIDGTINGNSLSYSYTSELGTTHVTLTRNGPNSLAYRGVDSAVITGALTRR</sequence>
<organism evidence="1 2">
    <name type="scientific">Sinorhizobium kostiense</name>
    <dbReference type="NCBI Taxonomy" id="76747"/>
    <lineage>
        <taxon>Bacteria</taxon>
        <taxon>Pseudomonadati</taxon>
        <taxon>Pseudomonadota</taxon>
        <taxon>Alphaproteobacteria</taxon>
        <taxon>Hyphomicrobiales</taxon>
        <taxon>Rhizobiaceae</taxon>
        <taxon>Sinorhizobium/Ensifer group</taxon>
        <taxon>Sinorhizobium</taxon>
    </lineage>
</organism>
<proteinExistence type="predicted"/>
<dbReference type="RefSeq" id="WP_209601487.1">
    <property type="nucleotide sequence ID" value="NZ_JAGILA010000002.1"/>
</dbReference>
<evidence type="ECO:0000313" key="1">
    <source>
        <dbReference type="EMBL" id="MBP2235254.1"/>
    </source>
</evidence>
<dbReference type="Proteomes" id="UP000730739">
    <property type="component" value="Unassembled WGS sequence"/>
</dbReference>
<evidence type="ECO:0000313" key="2">
    <source>
        <dbReference type="Proteomes" id="UP000730739"/>
    </source>
</evidence>
<protein>
    <submittedName>
        <fullName evidence="1">Uncharacterized protein</fullName>
    </submittedName>
</protein>
<gene>
    <name evidence="1" type="ORF">J2Z31_001746</name>
</gene>
<reference evidence="1 2" key="1">
    <citation type="submission" date="2021-03" db="EMBL/GenBank/DDBJ databases">
        <title>Genomic Encyclopedia of Type Strains, Phase IV (KMG-IV): sequencing the most valuable type-strain genomes for metagenomic binning, comparative biology and taxonomic classification.</title>
        <authorList>
            <person name="Goeker M."/>
        </authorList>
    </citation>
    <scope>NUCLEOTIDE SEQUENCE [LARGE SCALE GENOMIC DNA]</scope>
    <source>
        <strain evidence="1 2">DSM 13372</strain>
    </source>
</reference>
<comment type="caution">
    <text evidence="1">The sequence shown here is derived from an EMBL/GenBank/DDBJ whole genome shotgun (WGS) entry which is preliminary data.</text>
</comment>
<accession>A0ABS4QX82</accession>
<dbReference type="EMBL" id="JAGILA010000002">
    <property type="protein sequence ID" value="MBP2235254.1"/>
    <property type="molecule type" value="Genomic_DNA"/>
</dbReference>
<name>A0ABS4QX82_9HYPH</name>
<keyword evidence="2" id="KW-1185">Reference proteome</keyword>